<organism evidence="1 2">
    <name type="scientific">Enterococcus pseudoavium</name>
    <dbReference type="NCBI Taxonomy" id="44007"/>
    <lineage>
        <taxon>Bacteria</taxon>
        <taxon>Bacillati</taxon>
        <taxon>Bacillota</taxon>
        <taxon>Bacilli</taxon>
        <taxon>Lactobacillales</taxon>
        <taxon>Enterococcaceae</taxon>
        <taxon>Enterococcus</taxon>
    </lineage>
</organism>
<dbReference type="Gene3D" id="3.40.50.1000">
    <property type="entry name" value="HAD superfamily/HAD-like"/>
    <property type="match status" value="1"/>
</dbReference>
<dbReference type="InterPro" id="IPR052550">
    <property type="entry name" value="Pyrimidine_5'-ntase_YjjG"/>
</dbReference>
<name>A0AAE4HX76_9ENTE</name>
<dbReference type="PANTHER" id="PTHR47478:SF1">
    <property type="entry name" value="PYRIMIDINE 5'-NUCLEOTIDASE YJJG"/>
    <property type="match status" value="1"/>
</dbReference>
<dbReference type="InterPro" id="IPR023214">
    <property type="entry name" value="HAD_sf"/>
</dbReference>
<comment type="caution">
    <text evidence="1">The sequence shown here is derived from an EMBL/GenBank/DDBJ whole genome shotgun (WGS) entry which is preliminary data.</text>
</comment>
<keyword evidence="1" id="KW-0378">Hydrolase</keyword>
<dbReference type="PANTHER" id="PTHR47478">
    <property type="match status" value="1"/>
</dbReference>
<dbReference type="GO" id="GO:0016787">
    <property type="term" value="F:hydrolase activity"/>
    <property type="evidence" value="ECO:0007669"/>
    <property type="project" value="UniProtKB-KW"/>
</dbReference>
<dbReference type="Pfam" id="PF13419">
    <property type="entry name" value="HAD_2"/>
    <property type="match status" value="1"/>
</dbReference>
<dbReference type="SFLD" id="SFLDG01129">
    <property type="entry name" value="C1.5:_HAD__Beta-PGM__Phosphata"/>
    <property type="match status" value="1"/>
</dbReference>
<dbReference type="InterPro" id="IPR023198">
    <property type="entry name" value="PGP-like_dom2"/>
</dbReference>
<sequence length="243" mass="28191">MLEKTAVFFDVDDTLLDNYHAFKWTIETYFSELLITEASLKKLYRDFRSNSEKIYHQYQTNQVTSSQQYERWSFVLNALNQKDPSILAELDDAYHRCQRQQRLSAEMMELLDLLGKNEIFCGILTNGFKQQQQRKLDQLGLNRYIEPRWQLISEELGDAKPNVSCFQKVAAQLPKEITQIYYLGDSYQNDIIPARLAGWHPIWLNRFADSGDLAVPQAKTSKDAVTLVLSQVFGTGESFLVKN</sequence>
<protein>
    <submittedName>
        <fullName evidence="1">HAD family hydrolase</fullName>
    </submittedName>
</protein>
<reference evidence="1" key="1">
    <citation type="submission" date="2023-03" db="EMBL/GenBank/DDBJ databases">
        <authorList>
            <person name="Shen W."/>
            <person name="Cai J."/>
        </authorList>
    </citation>
    <scope>NUCLEOTIDE SEQUENCE</scope>
    <source>
        <strain evidence="1">P69-2</strain>
    </source>
</reference>
<dbReference type="SFLD" id="SFLDS00003">
    <property type="entry name" value="Haloacid_Dehalogenase"/>
    <property type="match status" value="1"/>
</dbReference>
<evidence type="ECO:0000313" key="2">
    <source>
        <dbReference type="Proteomes" id="UP001180842"/>
    </source>
</evidence>
<evidence type="ECO:0000313" key="1">
    <source>
        <dbReference type="EMBL" id="MDT2735670.1"/>
    </source>
</evidence>
<dbReference type="InterPro" id="IPR036412">
    <property type="entry name" value="HAD-like_sf"/>
</dbReference>
<proteinExistence type="predicted"/>
<dbReference type="InterPro" id="IPR006439">
    <property type="entry name" value="HAD-SF_hydro_IA"/>
</dbReference>
<dbReference type="SUPFAM" id="SSF56784">
    <property type="entry name" value="HAD-like"/>
    <property type="match status" value="1"/>
</dbReference>
<dbReference type="EMBL" id="JARQAI010000001">
    <property type="protein sequence ID" value="MDT2735670.1"/>
    <property type="molecule type" value="Genomic_DNA"/>
</dbReference>
<dbReference type="NCBIfam" id="TIGR01549">
    <property type="entry name" value="HAD-SF-IA-v1"/>
    <property type="match status" value="1"/>
</dbReference>
<dbReference type="InterPro" id="IPR041492">
    <property type="entry name" value="HAD_2"/>
</dbReference>
<dbReference type="Proteomes" id="UP001180842">
    <property type="component" value="Unassembled WGS sequence"/>
</dbReference>
<dbReference type="AlphaFoldDB" id="A0AAE4HX76"/>
<dbReference type="Gene3D" id="1.10.150.240">
    <property type="entry name" value="Putative phosphatase, domain 2"/>
    <property type="match status" value="1"/>
</dbReference>
<gene>
    <name evidence="1" type="ORF">P7H00_00800</name>
</gene>
<accession>A0AAE4HX76</accession>
<dbReference type="RefSeq" id="WP_067626500.1">
    <property type="nucleotide sequence ID" value="NZ_BAAAXL010000028.1"/>
</dbReference>